<reference evidence="2 3" key="1">
    <citation type="submission" date="2017-08" db="EMBL/GenBank/DDBJ databases">
        <title>Halomonas alkalisoli sp. nov., isolated from saline alkaline soil.</title>
        <authorList>
            <person name="Wang D."/>
            <person name="Zhang G."/>
        </authorList>
    </citation>
    <scope>NUCLEOTIDE SEQUENCE [LARGE SCALE GENOMIC DNA]</scope>
    <source>
        <strain evidence="2 3">WRN001</strain>
    </source>
</reference>
<protein>
    <recommendedName>
        <fullName evidence="1">Polymerase beta nucleotidyltransferase domain-containing protein</fullName>
    </recommendedName>
</protein>
<comment type="caution">
    <text evidence="2">The sequence shown here is derived from an EMBL/GenBank/DDBJ whole genome shotgun (WGS) entry which is preliminary data.</text>
</comment>
<evidence type="ECO:0000313" key="2">
    <source>
        <dbReference type="EMBL" id="PAU74692.1"/>
    </source>
</evidence>
<proteinExistence type="predicted"/>
<evidence type="ECO:0000313" key="3">
    <source>
        <dbReference type="Proteomes" id="UP000217771"/>
    </source>
</evidence>
<sequence length="133" mass="15241">MKDSIAIQDALVELATHDENIAVLWLYGSRAKGTATARSDYDLAVAFRTFEKDPLERRLRPELLAQVWQDALGLAEDKLSLVDINLAPLPLAHAIIRTGRVLLANDRMRLIREEQRIGSMWEIDHLYHQRHFA</sequence>
<dbReference type="PANTHER" id="PTHR43852">
    <property type="entry name" value="NUCLEOTIDYLTRANSFERASE"/>
    <property type="match status" value="1"/>
</dbReference>
<dbReference type="InterPro" id="IPR052930">
    <property type="entry name" value="TA_antitoxin_MntA"/>
</dbReference>
<dbReference type="PANTHER" id="PTHR43852:SF2">
    <property type="entry name" value="PROTEIN ADENYLYLTRANSFERASE MNTA"/>
    <property type="match status" value="1"/>
</dbReference>
<dbReference type="RefSeq" id="WP_095622901.1">
    <property type="nucleotide sequence ID" value="NZ_NSKB01000009.1"/>
</dbReference>
<dbReference type="Gene3D" id="3.30.460.10">
    <property type="entry name" value="Beta Polymerase, domain 2"/>
    <property type="match status" value="1"/>
</dbReference>
<dbReference type="AlphaFoldDB" id="A0A2A2EQP7"/>
<dbReference type="SUPFAM" id="SSF81301">
    <property type="entry name" value="Nucleotidyltransferase"/>
    <property type="match status" value="1"/>
</dbReference>
<name>A0A2A2EQP7_9GAMM</name>
<accession>A0A2A2EQP7</accession>
<dbReference type="InterPro" id="IPR043519">
    <property type="entry name" value="NT_sf"/>
</dbReference>
<dbReference type="CDD" id="cd05403">
    <property type="entry name" value="NT_KNTase_like"/>
    <property type="match status" value="1"/>
</dbReference>
<dbReference type="Proteomes" id="UP000217771">
    <property type="component" value="Unassembled WGS sequence"/>
</dbReference>
<dbReference type="Pfam" id="PF18765">
    <property type="entry name" value="Polbeta"/>
    <property type="match status" value="1"/>
</dbReference>
<organism evidence="2 3">
    <name type="scientific">Halomonas salipaludis</name>
    <dbReference type="NCBI Taxonomy" id="2032625"/>
    <lineage>
        <taxon>Bacteria</taxon>
        <taxon>Pseudomonadati</taxon>
        <taxon>Pseudomonadota</taxon>
        <taxon>Gammaproteobacteria</taxon>
        <taxon>Oceanospirillales</taxon>
        <taxon>Halomonadaceae</taxon>
        <taxon>Halomonas</taxon>
    </lineage>
</organism>
<dbReference type="OrthoDB" id="5899752at2"/>
<keyword evidence="3" id="KW-1185">Reference proteome</keyword>
<evidence type="ECO:0000259" key="1">
    <source>
        <dbReference type="Pfam" id="PF18765"/>
    </source>
</evidence>
<dbReference type="EMBL" id="NSKB01000009">
    <property type="protein sequence ID" value="PAU74692.1"/>
    <property type="molecule type" value="Genomic_DNA"/>
</dbReference>
<gene>
    <name evidence="2" type="ORF">CK498_21460</name>
</gene>
<dbReference type="InterPro" id="IPR041633">
    <property type="entry name" value="Polbeta"/>
</dbReference>
<feature type="domain" description="Polymerase beta nucleotidyltransferase" evidence="1">
    <location>
        <begin position="11"/>
        <end position="107"/>
    </location>
</feature>
<dbReference type="NCBIfam" id="NF047752">
    <property type="entry name" value="MntA_antitoxin"/>
    <property type="match status" value="1"/>
</dbReference>